<dbReference type="Pfam" id="PF24802">
    <property type="entry name" value="DUF7703"/>
    <property type="match status" value="1"/>
</dbReference>
<dbReference type="Proteomes" id="UP000799779">
    <property type="component" value="Unassembled WGS sequence"/>
</dbReference>
<dbReference type="PANTHER" id="PTHR37013:SF3">
    <property type="entry name" value="INTEGRAL MEMBRANE PROTEIN (AFU_ORTHOLOGUE AFUA_1G05950)"/>
    <property type="match status" value="1"/>
</dbReference>
<reference evidence="3" key="1">
    <citation type="journal article" date="2020" name="Stud. Mycol.">
        <title>101 Dothideomycetes genomes: a test case for predicting lifestyles and emergence of pathogens.</title>
        <authorList>
            <person name="Haridas S."/>
            <person name="Albert R."/>
            <person name="Binder M."/>
            <person name="Bloem J."/>
            <person name="Labutti K."/>
            <person name="Salamov A."/>
            <person name="Andreopoulos B."/>
            <person name="Baker S."/>
            <person name="Barry K."/>
            <person name="Bills G."/>
            <person name="Bluhm B."/>
            <person name="Cannon C."/>
            <person name="Castanera R."/>
            <person name="Culley D."/>
            <person name="Daum C."/>
            <person name="Ezra D."/>
            <person name="Gonzalez J."/>
            <person name="Henrissat B."/>
            <person name="Kuo A."/>
            <person name="Liang C."/>
            <person name="Lipzen A."/>
            <person name="Lutzoni F."/>
            <person name="Magnuson J."/>
            <person name="Mondo S."/>
            <person name="Nolan M."/>
            <person name="Ohm R."/>
            <person name="Pangilinan J."/>
            <person name="Park H.-J."/>
            <person name="Ramirez L."/>
            <person name="Alfaro M."/>
            <person name="Sun H."/>
            <person name="Tritt A."/>
            <person name="Yoshinaga Y."/>
            <person name="Zwiers L.-H."/>
            <person name="Turgeon B."/>
            <person name="Goodwin S."/>
            <person name="Spatafora J."/>
            <person name="Crous P."/>
            <person name="Grigoriev I."/>
        </authorList>
    </citation>
    <scope>NUCLEOTIDE SEQUENCE</scope>
    <source>
        <strain evidence="3">CBS 123094</strain>
    </source>
</reference>
<name>A0A6A5WA27_9PLEO</name>
<feature type="transmembrane region" description="Helical" evidence="1">
    <location>
        <begin position="210"/>
        <end position="227"/>
    </location>
</feature>
<feature type="domain" description="DUF7703" evidence="2">
    <location>
        <begin position="34"/>
        <end position="262"/>
    </location>
</feature>
<evidence type="ECO:0000256" key="1">
    <source>
        <dbReference type="SAM" id="Phobius"/>
    </source>
</evidence>
<feature type="transmembrane region" description="Helical" evidence="1">
    <location>
        <begin position="127"/>
        <end position="151"/>
    </location>
</feature>
<evidence type="ECO:0000313" key="4">
    <source>
        <dbReference type="Proteomes" id="UP000799779"/>
    </source>
</evidence>
<keyword evidence="1" id="KW-0812">Transmembrane</keyword>
<dbReference type="OrthoDB" id="405906at2759"/>
<gene>
    <name evidence="3" type="ORF">P154DRAFT_565220</name>
</gene>
<feature type="transmembrane region" description="Helical" evidence="1">
    <location>
        <begin position="62"/>
        <end position="78"/>
    </location>
</feature>
<sequence length="359" mass="40611">MFDNANCTGPGTGNGINGGNFDVYGADRRIPRSMTAFTAVAWYISIETLVLIFFVFKKYSGLYFWSLLITTLSVIPYATGAWMKQNSVSHHYRVTETLLTLGWVIMVPGQSMVLYSRLHLISTNWRLLRFIFCLIIASSILLCVPTVTLNLRQYTSNPAPYTRGYAVMEKIQMTLFTAQEVFISGVYFWEIRRVFMVIFDGKTRKIMWQLVAMNVLLLILDTALLIVEFENFYMIQTTFKSLVYSVKLKVEFGVLSQIVSVVQQKRSEPNSLTLAIPKDIEAGGEKCGAALEEVPSFDPEARFLQRNLPPEWRLSVGGGATVAPDLIEIQRCRMRSVCENDSPTWTMGSVDNMYPGRLG</sequence>
<dbReference type="InterPro" id="IPR056120">
    <property type="entry name" value="DUF7703"/>
</dbReference>
<protein>
    <recommendedName>
        <fullName evidence="2">DUF7703 domain-containing protein</fullName>
    </recommendedName>
</protein>
<dbReference type="PANTHER" id="PTHR37013">
    <property type="entry name" value="INTEGRAL MEMBRANE PROTEIN (AFU_ORTHOLOGUE AFUA_1G05950)-RELATED"/>
    <property type="match status" value="1"/>
</dbReference>
<keyword evidence="4" id="KW-1185">Reference proteome</keyword>
<keyword evidence="1" id="KW-1133">Transmembrane helix</keyword>
<accession>A0A6A5WA27</accession>
<feature type="transmembrane region" description="Helical" evidence="1">
    <location>
        <begin position="98"/>
        <end position="115"/>
    </location>
</feature>
<feature type="transmembrane region" description="Helical" evidence="1">
    <location>
        <begin position="34"/>
        <end position="55"/>
    </location>
</feature>
<evidence type="ECO:0000313" key="3">
    <source>
        <dbReference type="EMBL" id="KAF1997744.1"/>
    </source>
</evidence>
<dbReference type="AlphaFoldDB" id="A0A6A5WA27"/>
<organism evidence="3 4">
    <name type="scientific">Amniculicola lignicola CBS 123094</name>
    <dbReference type="NCBI Taxonomy" id="1392246"/>
    <lineage>
        <taxon>Eukaryota</taxon>
        <taxon>Fungi</taxon>
        <taxon>Dikarya</taxon>
        <taxon>Ascomycota</taxon>
        <taxon>Pezizomycotina</taxon>
        <taxon>Dothideomycetes</taxon>
        <taxon>Pleosporomycetidae</taxon>
        <taxon>Pleosporales</taxon>
        <taxon>Amniculicolaceae</taxon>
        <taxon>Amniculicola</taxon>
    </lineage>
</organism>
<evidence type="ECO:0000259" key="2">
    <source>
        <dbReference type="Pfam" id="PF24802"/>
    </source>
</evidence>
<dbReference type="EMBL" id="ML977610">
    <property type="protein sequence ID" value="KAF1997744.1"/>
    <property type="molecule type" value="Genomic_DNA"/>
</dbReference>
<feature type="transmembrane region" description="Helical" evidence="1">
    <location>
        <begin position="171"/>
        <end position="189"/>
    </location>
</feature>
<keyword evidence="1" id="KW-0472">Membrane</keyword>
<proteinExistence type="predicted"/>